<dbReference type="InterPro" id="IPR057736">
    <property type="entry name" value="SAF_PseI/NeuA/NeuB"/>
</dbReference>
<dbReference type="Gene3D" id="3.20.20.70">
    <property type="entry name" value="Aldolase class I"/>
    <property type="match status" value="1"/>
</dbReference>
<proteinExistence type="predicted"/>
<dbReference type="RefSeq" id="WP_091700359.1">
    <property type="nucleotide sequence ID" value="NZ_BMYN01000005.1"/>
</dbReference>
<sequence length="357" mass="39268">MSVLIIAEAGVNHNGEKAKALELIDVAANSGADAVKFQTFNAERLASTSARKAAYQQQTTDATESQLAMLKALEMPVEWHQDLKAYANKLGIQFVSTAFDLGSLELLESLDLPFYKISSGEITNGPLLMAFARTGKKVILSTGMATLGEVEQALAVLAWGYNHKELPRSLTDVWEYWSSSRAAFFLREKVSLLHCTSQYPTPVEEVNLQAMDTLAKSFGLEVGYSDHTQGVLIPVAAVARGALIIEKHFTLDKTLPGPDHKASLEPIELRQMVRAIRDVETALGDGQKRPQMSEWDARSVARQKIVACTNISHGTVFTEENLSTSRTSGGESPIHIWDLYGKKANRSYRKGDTIERL</sequence>
<feature type="domain" description="PseI/NeuA/B-like" evidence="1">
    <location>
        <begin position="23"/>
        <end position="288"/>
    </location>
</feature>
<dbReference type="Proteomes" id="UP000199445">
    <property type="component" value="Unassembled WGS sequence"/>
</dbReference>
<dbReference type="InterPro" id="IPR051690">
    <property type="entry name" value="PseI-like"/>
</dbReference>
<reference evidence="2 3" key="1">
    <citation type="submission" date="2016-10" db="EMBL/GenBank/DDBJ databases">
        <authorList>
            <person name="de Groot N.N."/>
        </authorList>
    </citation>
    <scope>NUCLEOTIDE SEQUENCE [LARGE SCALE GENOMIC DNA]</scope>
    <source>
        <strain evidence="2 3">IBRC-M 10445</strain>
    </source>
</reference>
<dbReference type="EMBL" id="FOSC01000001">
    <property type="protein sequence ID" value="SFJ18432.1"/>
    <property type="molecule type" value="Genomic_DNA"/>
</dbReference>
<dbReference type="InterPro" id="IPR036732">
    <property type="entry name" value="AFP_Neu5c_C_sf"/>
</dbReference>
<dbReference type="SUPFAM" id="SSF51269">
    <property type="entry name" value="AFP III-like domain"/>
    <property type="match status" value="1"/>
</dbReference>
<keyword evidence="3" id="KW-1185">Reference proteome</keyword>
<dbReference type="GO" id="GO:0016051">
    <property type="term" value="P:carbohydrate biosynthetic process"/>
    <property type="evidence" value="ECO:0007669"/>
    <property type="project" value="InterPro"/>
</dbReference>
<accession>A0A1I3PAF4</accession>
<dbReference type="InterPro" id="IPR013785">
    <property type="entry name" value="Aldolase_TIM"/>
</dbReference>
<dbReference type="Pfam" id="PF03102">
    <property type="entry name" value="NeuB"/>
    <property type="match status" value="1"/>
</dbReference>
<dbReference type="InterPro" id="IPR013132">
    <property type="entry name" value="PseI/NeuA/B-like_N"/>
</dbReference>
<dbReference type="NCBIfam" id="TIGR03569">
    <property type="entry name" value="NeuB_NnaB"/>
    <property type="match status" value="1"/>
</dbReference>
<gene>
    <name evidence="2" type="ORF">SAMN05216429_101131</name>
</gene>
<evidence type="ECO:0000313" key="2">
    <source>
        <dbReference type="EMBL" id="SFJ18432.1"/>
    </source>
</evidence>
<dbReference type="InterPro" id="IPR020007">
    <property type="entry name" value="NeuB/NeuA"/>
</dbReference>
<dbReference type="OrthoDB" id="9781701at2"/>
<protein>
    <submittedName>
        <fullName evidence="2">N-acetylneuraminate synthase</fullName>
    </submittedName>
</protein>
<organism evidence="2 3">
    <name type="scientific">Marinobacter persicus</name>
    <dbReference type="NCBI Taxonomy" id="930118"/>
    <lineage>
        <taxon>Bacteria</taxon>
        <taxon>Pseudomonadati</taxon>
        <taxon>Pseudomonadota</taxon>
        <taxon>Gammaproteobacteria</taxon>
        <taxon>Pseudomonadales</taxon>
        <taxon>Marinobacteraceae</taxon>
        <taxon>Marinobacter</taxon>
    </lineage>
</organism>
<evidence type="ECO:0000259" key="1">
    <source>
        <dbReference type="Pfam" id="PF03102"/>
    </source>
</evidence>
<evidence type="ECO:0000313" key="3">
    <source>
        <dbReference type="Proteomes" id="UP000199445"/>
    </source>
</evidence>
<dbReference type="GO" id="GO:0047444">
    <property type="term" value="F:N-acylneuraminate-9-phosphate synthase activity"/>
    <property type="evidence" value="ECO:0007669"/>
    <property type="project" value="TreeGrafter"/>
</dbReference>
<dbReference type="SUPFAM" id="SSF51569">
    <property type="entry name" value="Aldolase"/>
    <property type="match status" value="1"/>
</dbReference>
<dbReference type="PANTHER" id="PTHR42966:SF1">
    <property type="entry name" value="SIALIC ACID SYNTHASE"/>
    <property type="match status" value="1"/>
</dbReference>
<dbReference type="PANTHER" id="PTHR42966">
    <property type="entry name" value="N-ACETYLNEURAMINATE SYNTHASE"/>
    <property type="match status" value="1"/>
</dbReference>
<name>A0A1I3PAF4_9GAMM</name>
<dbReference type="CDD" id="cd11615">
    <property type="entry name" value="SAF_NeuB_like"/>
    <property type="match status" value="1"/>
</dbReference>
<dbReference type="Gene3D" id="3.90.1210.10">
    <property type="entry name" value="Antifreeze-like/N-acetylneuraminic acid synthase C-terminal domain"/>
    <property type="match status" value="1"/>
</dbReference>
<dbReference type="AlphaFoldDB" id="A0A1I3PAF4"/>